<feature type="signal peptide" evidence="1">
    <location>
        <begin position="1"/>
        <end position="24"/>
    </location>
</feature>
<proteinExistence type="predicted"/>
<evidence type="ECO:0000313" key="4">
    <source>
        <dbReference type="Proteomes" id="UP000030765"/>
    </source>
</evidence>
<keyword evidence="1" id="KW-0732">Signal</keyword>
<evidence type="ECO:0000256" key="1">
    <source>
        <dbReference type="SAM" id="SignalP"/>
    </source>
</evidence>
<dbReference type="AlphaFoldDB" id="A0A084WRF2"/>
<evidence type="ECO:0008006" key="5">
    <source>
        <dbReference type="Google" id="ProtNLM"/>
    </source>
</evidence>
<dbReference type="EnsemblMetazoa" id="ASIC021063-RA">
    <property type="protein sequence ID" value="ASIC021063-PA"/>
    <property type="gene ID" value="ASIC021063"/>
</dbReference>
<gene>
    <name evidence="2" type="ORF">ZHAS_00021063</name>
</gene>
<sequence length="109" mass="11743">MITVACSKVVVVVLLLLLESSCSLVHVLARLSSGGGRKTANRVGGEEPGPRPIVKQTDREFLKALIFGFGRAVKCRRLRSFPSHILDPRCARLPPGMADPSGSFLVCEV</sequence>
<feature type="chain" id="PRO_5001785351" description="Secreted protein" evidence="1">
    <location>
        <begin position="25"/>
        <end position="109"/>
    </location>
</feature>
<keyword evidence="4" id="KW-1185">Reference proteome</keyword>
<accession>A0A084WRF2</accession>
<evidence type="ECO:0000313" key="2">
    <source>
        <dbReference type="EMBL" id="KFB52796.1"/>
    </source>
</evidence>
<evidence type="ECO:0000313" key="3">
    <source>
        <dbReference type="EnsemblMetazoa" id="ASIC021063-PA"/>
    </source>
</evidence>
<dbReference type="VEuPathDB" id="VectorBase:ASIC021063"/>
<dbReference type="EMBL" id="KE525405">
    <property type="protein sequence ID" value="KFB52796.1"/>
    <property type="molecule type" value="Genomic_DNA"/>
</dbReference>
<reference evidence="3" key="2">
    <citation type="submission" date="2020-05" db="UniProtKB">
        <authorList>
            <consortium name="EnsemblMetazoa"/>
        </authorList>
    </citation>
    <scope>IDENTIFICATION</scope>
</reference>
<name>A0A084WRF2_ANOSI</name>
<organism evidence="2">
    <name type="scientific">Anopheles sinensis</name>
    <name type="common">Mosquito</name>
    <dbReference type="NCBI Taxonomy" id="74873"/>
    <lineage>
        <taxon>Eukaryota</taxon>
        <taxon>Metazoa</taxon>
        <taxon>Ecdysozoa</taxon>
        <taxon>Arthropoda</taxon>
        <taxon>Hexapoda</taxon>
        <taxon>Insecta</taxon>
        <taxon>Pterygota</taxon>
        <taxon>Neoptera</taxon>
        <taxon>Endopterygota</taxon>
        <taxon>Diptera</taxon>
        <taxon>Nematocera</taxon>
        <taxon>Culicoidea</taxon>
        <taxon>Culicidae</taxon>
        <taxon>Anophelinae</taxon>
        <taxon>Anopheles</taxon>
    </lineage>
</organism>
<protein>
    <recommendedName>
        <fullName evidence="5">Secreted protein</fullName>
    </recommendedName>
</protein>
<reference evidence="2 4" key="1">
    <citation type="journal article" date="2014" name="BMC Genomics">
        <title>Genome sequence of Anopheles sinensis provides insight into genetics basis of mosquito competence for malaria parasites.</title>
        <authorList>
            <person name="Zhou D."/>
            <person name="Zhang D."/>
            <person name="Ding G."/>
            <person name="Shi L."/>
            <person name="Hou Q."/>
            <person name="Ye Y."/>
            <person name="Xu Y."/>
            <person name="Zhou H."/>
            <person name="Xiong C."/>
            <person name="Li S."/>
            <person name="Yu J."/>
            <person name="Hong S."/>
            <person name="Yu X."/>
            <person name="Zou P."/>
            <person name="Chen C."/>
            <person name="Chang X."/>
            <person name="Wang W."/>
            <person name="Lv Y."/>
            <person name="Sun Y."/>
            <person name="Ma L."/>
            <person name="Shen B."/>
            <person name="Zhu C."/>
        </authorList>
    </citation>
    <scope>NUCLEOTIDE SEQUENCE [LARGE SCALE GENOMIC DNA]</scope>
</reference>
<dbReference type="EMBL" id="ATLV01026047">
    <property type="status" value="NOT_ANNOTATED_CDS"/>
    <property type="molecule type" value="Genomic_DNA"/>
</dbReference>
<dbReference type="Proteomes" id="UP000030765">
    <property type="component" value="Unassembled WGS sequence"/>
</dbReference>